<keyword evidence="4" id="KW-0408">Iron</keyword>
<evidence type="ECO:0000256" key="3">
    <source>
        <dbReference type="ARBA" id="ARBA00023002"/>
    </source>
</evidence>
<dbReference type="Pfam" id="PF00067">
    <property type="entry name" value="p450"/>
    <property type="match status" value="1"/>
</dbReference>
<organism evidence="5 6">
    <name type="scientific">Phialocephala subalpina</name>
    <dbReference type="NCBI Taxonomy" id="576137"/>
    <lineage>
        <taxon>Eukaryota</taxon>
        <taxon>Fungi</taxon>
        <taxon>Dikarya</taxon>
        <taxon>Ascomycota</taxon>
        <taxon>Pezizomycotina</taxon>
        <taxon>Leotiomycetes</taxon>
        <taxon>Helotiales</taxon>
        <taxon>Mollisiaceae</taxon>
        <taxon>Phialocephala</taxon>
        <taxon>Phialocephala fortinii species complex</taxon>
    </lineage>
</organism>
<evidence type="ECO:0008006" key="7">
    <source>
        <dbReference type="Google" id="ProtNLM"/>
    </source>
</evidence>
<dbReference type="GO" id="GO:0016705">
    <property type="term" value="F:oxidoreductase activity, acting on paired donors, with incorporation or reduction of molecular oxygen"/>
    <property type="evidence" value="ECO:0007669"/>
    <property type="project" value="InterPro"/>
</dbReference>
<dbReference type="OrthoDB" id="1470350at2759"/>
<reference evidence="5 6" key="1">
    <citation type="submission" date="2016-03" db="EMBL/GenBank/DDBJ databases">
        <authorList>
            <person name="Ploux O."/>
        </authorList>
    </citation>
    <scope>NUCLEOTIDE SEQUENCE [LARGE SCALE GENOMIC DNA]</scope>
    <source>
        <strain evidence="5 6">UAMH 11012</strain>
    </source>
</reference>
<proteinExistence type="predicted"/>
<evidence type="ECO:0000256" key="1">
    <source>
        <dbReference type="ARBA" id="ARBA00001971"/>
    </source>
</evidence>
<dbReference type="GO" id="GO:0044550">
    <property type="term" value="P:secondary metabolite biosynthetic process"/>
    <property type="evidence" value="ECO:0007669"/>
    <property type="project" value="UniProtKB-ARBA"/>
</dbReference>
<name>A0A1L7WKV1_9HELO</name>
<comment type="cofactor">
    <cofactor evidence="1">
        <name>heme</name>
        <dbReference type="ChEBI" id="CHEBI:30413"/>
    </cofactor>
</comment>
<evidence type="ECO:0000256" key="4">
    <source>
        <dbReference type="ARBA" id="ARBA00023004"/>
    </source>
</evidence>
<dbReference type="PANTHER" id="PTHR24305">
    <property type="entry name" value="CYTOCHROME P450"/>
    <property type="match status" value="1"/>
</dbReference>
<evidence type="ECO:0000313" key="6">
    <source>
        <dbReference type="Proteomes" id="UP000184330"/>
    </source>
</evidence>
<dbReference type="InterPro" id="IPR001128">
    <property type="entry name" value="Cyt_P450"/>
</dbReference>
<accession>A0A1L7WKV1</accession>
<gene>
    <name evidence="5" type="ORF">PAC_03221</name>
</gene>
<keyword evidence="6" id="KW-1185">Reference proteome</keyword>
<protein>
    <recommendedName>
        <fullName evidence="7">Cytochrome P450</fullName>
    </recommendedName>
</protein>
<evidence type="ECO:0000313" key="5">
    <source>
        <dbReference type="EMBL" id="CZR53343.1"/>
    </source>
</evidence>
<dbReference type="STRING" id="576137.A0A1L7WKV1"/>
<evidence type="ECO:0000256" key="2">
    <source>
        <dbReference type="ARBA" id="ARBA00022723"/>
    </source>
</evidence>
<dbReference type="GO" id="GO:0020037">
    <property type="term" value="F:heme binding"/>
    <property type="evidence" value="ECO:0007669"/>
    <property type="project" value="InterPro"/>
</dbReference>
<dbReference type="PANTHER" id="PTHR24305:SF235">
    <property type="entry name" value="CYTOCHROME P450 MONOOXYGENASE APDB-RELATED"/>
    <property type="match status" value="1"/>
</dbReference>
<sequence length="139" mass="16126">MKRSQPTRGLMFAVLSLTTAGTAYLTCWLLTRHPDMQEKLLKELRDAFPVPEELEIKKTMDLPFFDAAIRETIMMYSMFPIPLERYDWTDIRLRGMVVPPGVIASTGAYTQGRLADVYPKPDERKLDKWLEADESRRLD</sequence>
<dbReference type="SUPFAM" id="SSF48264">
    <property type="entry name" value="Cytochrome P450"/>
    <property type="match status" value="1"/>
</dbReference>
<dbReference type="InterPro" id="IPR036396">
    <property type="entry name" value="Cyt_P450_sf"/>
</dbReference>
<dbReference type="AlphaFoldDB" id="A0A1L7WKV1"/>
<dbReference type="EMBL" id="FJOG01000003">
    <property type="protein sequence ID" value="CZR53343.1"/>
    <property type="molecule type" value="Genomic_DNA"/>
</dbReference>
<dbReference type="InterPro" id="IPR050121">
    <property type="entry name" value="Cytochrome_P450_monoxygenase"/>
</dbReference>
<keyword evidence="2" id="KW-0479">Metal-binding</keyword>
<keyword evidence="3" id="KW-0560">Oxidoreductase</keyword>
<dbReference type="GO" id="GO:0004497">
    <property type="term" value="F:monooxygenase activity"/>
    <property type="evidence" value="ECO:0007669"/>
    <property type="project" value="InterPro"/>
</dbReference>
<dbReference type="GO" id="GO:0005506">
    <property type="term" value="F:iron ion binding"/>
    <property type="evidence" value="ECO:0007669"/>
    <property type="project" value="InterPro"/>
</dbReference>
<dbReference type="Proteomes" id="UP000184330">
    <property type="component" value="Unassembled WGS sequence"/>
</dbReference>
<dbReference type="Gene3D" id="1.10.630.10">
    <property type="entry name" value="Cytochrome P450"/>
    <property type="match status" value="1"/>
</dbReference>